<feature type="transmembrane region" description="Helical" evidence="7">
    <location>
        <begin position="103"/>
        <end position="121"/>
    </location>
</feature>
<dbReference type="PANTHER" id="PTHR42920:SF5">
    <property type="entry name" value="EAMA DOMAIN-CONTAINING PROTEIN"/>
    <property type="match status" value="1"/>
</dbReference>
<evidence type="ECO:0000256" key="4">
    <source>
        <dbReference type="ARBA" id="ARBA00022692"/>
    </source>
</evidence>
<dbReference type="Proteomes" id="UP000886818">
    <property type="component" value="Chromosome"/>
</dbReference>
<accession>A0ABX8RGT5</accession>
<evidence type="ECO:0000259" key="8">
    <source>
        <dbReference type="Pfam" id="PF00892"/>
    </source>
</evidence>
<feature type="transmembrane region" description="Helical" evidence="7">
    <location>
        <begin position="215"/>
        <end position="235"/>
    </location>
</feature>
<name>A0ABX8RGT5_9CLOT</name>
<feature type="transmembrane region" description="Helical" evidence="7">
    <location>
        <begin position="128"/>
        <end position="146"/>
    </location>
</feature>
<keyword evidence="10" id="KW-1185">Reference proteome</keyword>
<feature type="transmembrane region" description="Helical" evidence="7">
    <location>
        <begin position="76"/>
        <end position="97"/>
    </location>
</feature>
<sequence length="306" mass="33325">MVGLSNAKKKKTSLYADLSLLLVAMIWGGGFIAMKDTLDILTPFYMNALRFSIASITLAIIFWKRTIKITKKDLKYGFVVGIFLWIAFITQTIGLQYTTVSKSAFLTGTNVVIVPFLVWIITKKHPDWYALIGAFLCALGIGLLTLQESLSIGIGDSLTLACAVFFAAHITSVGYFAEGMDPINLATIQMGATAILSIIGAVILEPVPKFSGNAVDLMISLSYMTFVSTMGAFLIQNVAQKYTVSTHAAIILSLESVFGTIFGVIFMSDILNERMIIGCILIFCAIIIAETKLSFLFSQKKTKEAS</sequence>
<feature type="domain" description="EamA" evidence="8">
    <location>
        <begin position="16"/>
        <end position="145"/>
    </location>
</feature>
<evidence type="ECO:0000256" key="7">
    <source>
        <dbReference type="SAM" id="Phobius"/>
    </source>
</evidence>
<organism evidence="9 10">
    <name type="scientific">Crassaminicella indica</name>
    <dbReference type="NCBI Taxonomy" id="2855394"/>
    <lineage>
        <taxon>Bacteria</taxon>
        <taxon>Bacillati</taxon>
        <taxon>Bacillota</taxon>
        <taxon>Clostridia</taxon>
        <taxon>Eubacteriales</taxon>
        <taxon>Clostridiaceae</taxon>
        <taxon>Crassaminicella</taxon>
    </lineage>
</organism>
<comment type="similarity">
    <text evidence="2">Belongs to the EamA transporter family.</text>
</comment>
<gene>
    <name evidence="9" type="ORF">KVH43_04265</name>
</gene>
<feature type="domain" description="EamA" evidence="8">
    <location>
        <begin position="154"/>
        <end position="288"/>
    </location>
</feature>
<feature type="transmembrane region" description="Helical" evidence="7">
    <location>
        <begin position="12"/>
        <end position="32"/>
    </location>
</feature>
<keyword evidence="6 7" id="KW-0472">Membrane</keyword>
<evidence type="ECO:0000256" key="5">
    <source>
        <dbReference type="ARBA" id="ARBA00022989"/>
    </source>
</evidence>
<dbReference type="Pfam" id="PF00892">
    <property type="entry name" value="EamA"/>
    <property type="match status" value="2"/>
</dbReference>
<dbReference type="PANTHER" id="PTHR42920">
    <property type="entry name" value="OS03G0707200 PROTEIN-RELATED"/>
    <property type="match status" value="1"/>
</dbReference>
<feature type="transmembrane region" description="Helical" evidence="7">
    <location>
        <begin position="183"/>
        <end position="203"/>
    </location>
</feature>
<feature type="transmembrane region" description="Helical" evidence="7">
    <location>
        <begin position="247"/>
        <end position="268"/>
    </location>
</feature>
<evidence type="ECO:0000256" key="1">
    <source>
        <dbReference type="ARBA" id="ARBA00004651"/>
    </source>
</evidence>
<feature type="transmembrane region" description="Helical" evidence="7">
    <location>
        <begin position="44"/>
        <end position="64"/>
    </location>
</feature>
<keyword evidence="4 7" id="KW-0812">Transmembrane</keyword>
<proteinExistence type="inferred from homology"/>
<evidence type="ECO:0000256" key="3">
    <source>
        <dbReference type="ARBA" id="ARBA00022475"/>
    </source>
</evidence>
<comment type="subcellular location">
    <subcellularLocation>
        <location evidence="1">Cell membrane</location>
        <topology evidence="1">Multi-pass membrane protein</topology>
    </subcellularLocation>
</comment>
<evidence type="ECO:0000256" key="6">
    <source>
        <dbReference type="ARBA" id="ARBA00023136"/>
    </source>
</evidence>
<evidence type="ECO:0000313" key="9">
    <source>
        <dbReference type="EMBL" id="QXM06940.1"/>
    </source>
</evidence>
<reference evidence="9" key="1">
    <citation type="submission" date="2021-07" db="EMBL/GenBank/DDBJ databases">
        <title>Complete genome sequence of Crassaminicella sp. 143-21, isolated from a deep-sea hydrothermal vent.</title>
        <authorList>
            <person name="Li X."/>
        </authorList>
    </citation>
    <scope>NUCLEOTIDE SEQUENCE</scope>
    <source>
        <strain evidence="9">143-21</strain>
    </source>
</reference>
<protein>
    <submittedName>
        <fullName evidence="9">DMT family transporter</fullName>
    </submittedName>
</protein>
<evidence type="ECO:0000256" key="2">
    <source>
        <dbReference type="ARBA" id="ARBA00007362"/>
    </source>
</evidence>
<feature type="transmembrane region" description="Helical" evidence="7">
    <location>
        <begin position="158"/>
        <end position="176"/>
    </location>
</feature>
<dbReference type="InterPro" id="IPR051258">
    <property type="entry name" value="Diverse_Substrate_Transporter"/>
</dbReference>
<evidence type="ECO:0000313" key="10">
    <source>
        <dbReference type="Proteomes" id="UP000886818"/>
    </source>
</evidence>
<dbReference type="InterPro" id="IPR000620">
    <property type="entry name" value="EamA_dom"/>
</dbReference>
<dbReference type="EMBL" id="CP078093">
    <property type="protein sequence ID" value="QXM06940.1"/>
    <property type="molecule type" value="Genomic_DNA"/>
</dbReference>
<feature type="transmembrane region" description="Helical" evidence="7">
    <location>
        <begin position="274"/>
        <end position="297"/>
    </location>
</feature>
<keyword evidence="5 7" id="KW-1133">Transmembrane helix</keyword>
<keyword evidence="3" id="KW-1003">Cell membrane</keyword>